<organismHost>
    <name type="scientific">Sus scrofa</name>
    <name type="common">Pig</name>
    <dbReference type="NCBI Taxonomy" id="9823"/>
</organismHost>
<accession>A0A6G7KU24</accession>
<proteinExistence type="predicted"/>
<keyword evidence="1" id="KW-0812">Transmembrane</keyword>
<name>A0A6G7KU24_ASF</name>
<feature type="transmembrane region" description="Helical" evidence="1">
    <location>
        <begin position="202"/>
        <end position="224"/>
    </location>
</feature>
<reference evidence="2 3" key="1">
    <citation type="submission" date="2019-11" db="EMBL/GenBank/DDBJ databases">
        <authorList>
            <person name="Ndlovu S.S."/>
            <person name="Carulei O."/>
        </authorList>
    </citation>
    <scope>NUCLEOTIDE SEQUENCE [LARGE SCALE GENOMIC DNA]</scope>
    <source>
        <strain evidence="2">RSA_2_2004</strain>
    </source>
</reference>
<evidence type="ECO:0000313" key="3">
    <source>
        <dbReference type="Proteomes" id="UP000502315"/>
    </source>
</evidence>
<gene>
    <name evidence="2" type="primary">110_11L_1</name>
</gene>
<organismHost>
    <name type="scientific">Potamochoerus larvatus</name>
    <name type="common">Bushpig</name>
    <dbReference type="NCBI Taxonomy" id="273792"/>
</organismHost>
<dbReference type="EMBL" id="MN641877">
    <property type="protein sequence ID" value="QII88868.2"/>
    <property type="molecule type" value="Genomic_DNA"/>
</dbReference>
<sequence length="302" mass="36240">MPILCWYRTIHILDIWYFTLNTIHTTVKIPSNTTFIIIFILDITGGHIIYNFIFTDTLPTFPAKVTVFCIRAPIFKLSCGRCIRPWYKLFRIQDGKWSVYNWLCQVYQNTQKSQYFYTCVYSYIFTYCIHETTCKCYTIYTVYTILFYSYYSHIFTSHFFHIYFISYIRCTMCTRHATMFTHFGCYFVQTGLGLGITGNSTIYNTMFGIDYLCFHYFIFANTILAVPTKVALWYICTPIFMLPLGRMLGSWYVWYLLCKNVAVYAQQNAYPLHVAPKWHLHFYKKFIFCYHKKEMQVFFIQI</sequence>
<feature type="transmembrane region" description="Helical" evidence="1">
    <location>
        <begin position="140"/>
        <end position="165"/>
    </location>
</feature>
<organismHost>
    <name type="scientific">Ornithodoros moubata</name>
    <name type="common">Soft tick</name>
    <name type="synonym">Argasid tick</name>
    <dbReference type="NCBI Taxonomy" id="6938"/>
</organismHost>
<evidence type="ECO:0000313" key="2">
    <source>
        <dbReference type="EMBL" id="QII88868.2"/>
    </source>
</evidence>
<organismHost>
    <name type="scientific">Phacochoerus africanus</name>
    <name type="common">Warthog</name>
    <dbReference type="NCBI Taxonomy" id="41426"/>
</organismHost>
<organismHost>
    <name type="scientific">Phacochoerus aethiopicus</name>
    <name type="common">Warthog</name>
    <dbReference type="NCBI Taxonomy" id="85517"/>
</organismHost>
<organismHost>
    <name type="scientific">Ornithodoros</name>
    <name type="common">relapsing fever ticks</name>
    <dbReference type="NCBI Taxonomy" id="6937"/>
</organismHost>
<protein>
    <submittedName>
        <fullName evidence="2">p110_11L_1</fullName>
    </submittedName>
</protein>
<organism evidence="2 3">
    <name type="scientific">African swine fever virus</name>
    <name type="common">ASFV</name>
    <dbReference type="NCBI Taxonomy" id="10497"/>
    <lineage>
        <taxon>Viruses</taxon>
        <taxon>Varidnaviria</taxon>
        <taxon>Bamfordvirae</taxon>
        <taxon>Nucleocytoviricota</taxon>
        <taxon>Pokkesviricetes</taxon>
        <taxon>Asfuvirales</taxon>
        <taxon>Asfarviridae</taxon>
        <taxon>Asfivirus</taxon>
        <taxon>Asfivirus haemorrhagiae</taxon>
    </lineage>
</organism>
<keyword evidence="1" id="KW-1133">Transmembrane helix</keyword>
<feature type="transmembrane region" description="Helical" evidence="1">
    <location>
        <begin position="177"/>
        <end position="196"/>
    </location>
</feature>
<evidence type="ECO:0000256" key="1">
    <source>
        <dbReference type="SAM" id="Phobius"/>
    </source>
</evidence>
<feature type="transmembrane region" description="Helical" evidence="1">
    <location>
        <begin position="231"/>
        <end position="257"/>
    </location>
</feature>
<dbReference type="Proteomes" id="UP000502315">
    <property type="component" value="Genome"/>
</dbReference>
<keyword evidence="1" id="KW-0472">Membrane</keyword>